<evidence type="ECO:0000256" key="11">
    <source>
        <dbReference type="ARBA" id="ARBA00023268"/>
    </source>
</evidence>
<evidence type="ECO:0000256" key="13">
    <source>
        <dbReference type="ARBA" id="ARBA00049886"/>
    </source>
</evidence>
<dbReference type="PANTHER" id="PTHR38011">
    <property type="entry name" value="DIHYDROFOLATE REDUCTASE FAMILY PROTEIN (AFU_ORTHOLOGUE AFUA_8G06820)"/>
    <property type="match status" value="1"/>
</dbReference>
<feature type="binding site" evidence="16">
    <location>
        <begin position="290"/>
        <end position="296"/>
    </location>
    <ligand>
        <name>NADP(+)</name>
        <dbReference type="ChEBI" id="CHEBI:58349"/>
    </ligand>
</feature>
<evidence type="ECO:0000256" key="4">
    <source>
        <dbReference type="ARBA" id="ARBA00005259"/>
    </source>
</evidence>
<dbReference type="InterPro" id="IPR002734">
    <property type="entry name" value="RibDG_C"/>
</dbReference>
<comment type="pathway">
    <text evidence="2 14">Cofactor biosynthesis; riboflavin biosynthesis; 5-amino-6-(D-ribitylamino)uracil from GTP: step 2/4.</text>
</comment>
<organism evidence="19 20">
    <name type="scientific">Lactobacillus amylovorus subsp. animalium DSM 16698</name>
    <dbReference type="NCBI Taxonomy" id="695563"/>
    <lineage>
        <taxon>Bacteria</taxon>
        <taxon>Bacillati</taxon>
        <taxon>Bacillota</taxon>
        <taxon>Bacilli</taxon>
        <taxon>Lactobacillales</taxon>
        <taxon>Lactobacillaceae</taxon>
        <taxon>Lactobacillus</taxon>
        <taxon>Lactobacillus amylovorus subsp. animalium</taxon>
    </lineage>
</organism>
<keyword evidence="6 14" id="KW-0686">Riboflavin biosynthesis</keyword>
<feature type="binding site" evidence="16">
    <location>
        <position position="288"/>
    </location>
    <ligand>
        <name>substrate</name>
    </ligand>
</feature>
<evidence type="ECO:0000256" key="15">
    <source>
        <dbReference type="PIRSR" id="PIRSR006769-1"/>
    </source>
</evidence>
<feature type="binding site" evidence="16">
    <location>
        <position position="156"/>
    </location>
    <ligand>
        <name>NADP(+)</name>
        <dbReference type="ChEBI" id="CHEBI:58349"/>
    </ligand>
</feature>
<feature type="binding site" evidence="16">
    <location>
        <position position="206"/>
    </location>
    <ligand>
        <name>substrate</name>
    </ligand>
</feature>
<dbReference type="PROSITE" id="PS00903">
    <property type="entry name" value="CYT_DCMP_DEAMINASES_1"/>
    <property type="match status" value="1"/>
</dbReference>
<reference evidence="19 20" key="1">
    <citation type="journal article" date="2015" name="Genome Announc.">
        <title>Expanding the biotechnology potential of lactobacilli through comparative genomics of 213 strains and associated genera.</title>
        <authorList>
            <person name="Sun Z."/>
            <person name="Harris H.M."/>
            <person name="McCann A."/>
            <person name="Guo C."/>
            <person name="Argimon S."/>
            <person name="Zhang W."/>
            <person name="Yang X."/>
            <person name="Jeffery I.B."/>
            <person name="Cooney J.C."/>
            <person name="Kagawa T.F."/>
            <person name="Liu W."/>
            <person name="Song Y."/>
            <person name="Salvetti E."/>
            <person name="Wrobel A."/>
            <person name="Rasinkangas P."/>
            <person name="Parkhill J."/>
            <person name="Rea M.C."/>
            <person name="O'Sullivan O."/>
            <person name="Ritari J."/>
            <person name="Douillard F.P."/>
            <person name="Paul Ross R."/>
            <person name="Yang R."/>
            <person name="Briner A.E."/>
            <person name="Felis G.E."/>
            <person name="de Vos W.M."/>
            <person name="Barrangou R."/>
            <person name="Klaenhammer T.R."/>
            <person name="Caufield P.W."/>
            <person name="Cui Y."/>
            <person name="Zhang H."/>
            <person name="O'Toole P.W."/>
        </authorList>
    </citation>
    <scope>NUCLEOTIDE SEQUENCE [LARGE SCALE GENOMIC DNA]</scope>
    <source>
        <strain evidence="19 20">DSM 16698</strain>
    </source>
</reference>
<feature type="binding site" evidence="17">
    <location>
        <position position="51"/>
    </location>
    <ligand>
        <name>Zn(2+)</name>
        <dbReference type="ChEBI" id="CHEBI:29105"/>
        <note>catalytic</note>
    </ligand>
</feature>
<proteinExistence type="inferred from homology"/>
<comment type="pathway">
    <text evidence="3 14">Cofactor biosynthesis; riboflavin biosynthesis; 5-amino-6-(D-ribitylamino)uracil from GTP: step 3/4.</text>
</comment>
<dbReference type="GO" id="GO:0008703">
    <property type="term" value="F:5-amino-6-(5-phosphoribosylamino)uracil reductase activity"/>
    <property type="evidence" value="ECO:0007669"/>
    <property type="project" value="UniProtKB-EC"/>
</dbReference>
<dbReference type="PIRSF" id="PIRSF006769">
    <property type="entry name" value="RibD"/>
    <property type="match status" value="1"/>
</dbReference>
<dbReference type="Gene3D" id="3.40.140.10">
    <property type="entry name" value="Cytidine Deaminase, domain 2"/>
    <property type="match status" value="1"/>
</dbReference>
<dbReference type="Proteomes" id="UP000051529">
    <property type="component" value="Unassembled WGS sequence"/>
</dbReference>
<keyword evidence="8 14" id="KW-0862">Zinc</keyword>
<evidence type="ECO:0000256" key="8">
    <source>
        <dbReference type="ARBA" id="ARBA00022833"/>
    </source>
</evidence>
<evidence type="ECO:0000256" key="2">
    <source>
        <dbReference type="ARBA" id="ARBA00004882"/>
    </source>
</evidence>
<dbReference type="PATRIC" id="fig|695563.3.peg.1023"/>
<feature type="binding site" evidence="16">
    <location>
        <position position="198"/>
    </location>
    <ligand>
        <name>NADP(+)</name>
        <dbReference type="ChEBI" id="CHEBI:58349"/>
    </ligand>
</feature>
<dbReference type="NCBIfam" id="TIGR00326">
    <property type="entry name" value="eubact_ribD"/>
    <property type="match status" value="1"/>
</dbReference>
<keyword evidence="14" id="KW-0378">Hydrolase</keyword>
<dbReference type="PROSITE" id="PS51747">
    <property type="entry name" value="CYT_DCMP_DEAMINASES_2"/>
    <property type="match status" value="1"/>
</dbReference>
<evidence type="ECO:0000313" key="20">
    <source>
        <dbReference type="Proteomes" id="UP000051529"/>
    </source>
</evidence>
<comment type="caution">
    <text evidence="19">The sequence shown here is derived from an EMBL/GenBank/DDBJ whole genome shotgun (WGS) entry which is preliminary data.</text>
</comment>
<evidence type="ECO:0000256" key="6">
    <source>
        <dbReference type="ARBA" id="ARBA00022619"/>
    </source>
</evidence>
<evidence type="ECO:0000256" key="14">
    <source>
        <dbReference type="PIRNR" id="PIRNR006769"/>
    </source>
</evidence>
<dbReference type="AlphaFoldDB" id="A0A0R2KJD2"/>
<dbReference type="GO" id="GO:0008835">
    <property type="term" value="F:diaminohydroxyphosphoribosylaminopyrimidine deaminase activity"/>
    <property type="evidence" value="ECO:0007669"/>
    <property type="project" value="UniProtKB-EC"/>
</dbReference>
<evidence type="ECO:0000256" key="7">
    <source>
        <dbReference type="ARBA" id="ARBA00022723"/>
    </source>
</evidence>
<protein>
    <recommendedName>
        <fullName evidence="14">Riboflavin biosynthesis protein RibD</fullName>
    </recommendedName>
    <domain>
        <recommendedName>
            <fullName evidence="14">Diaminohydroxyphosphoribosylaminopyrimidine deaminase</fullName>
            <shortName evidence="14">DRAP deaminase</shortName>
            <ecNumber evidence="14">3.5.4.26</ecNumber>
        </recommendedName>
        <alternativeName>
            <fullName evidence="14">Riboflavin-specific deaminase</fullName>
        </alternativeName>
    </domain>
    <domain>
        <recommendedName>
            <fullName evidence="14">5-amino-6-(5-phosphoribosylamino)uracil reductase</fullName>
            <ecNumber evidence="14">1.1.1.193</ecNumber>
        </recommendedName>
        <alternativeName>
            <fullName evidence="14">HTP reductase</fullName>
        </alternativeName>
    </domain>
</protein>
<gene>
    <name evidence="19" type="ORF">IV44_GL000971</name>
</gene>
<dbReference type="InterPro" id="IPR002125">
    <property type="entry name" value="CMP_dCMP_dom"/>
</dbReference>
<keyword evidence="10 14" id="KW-0560">Oxidoreductase</keyword>
<dbReference type="Pfam" id="PF01872">
    <property type="entry name" value="RibD_C"/>
    <property type="match status" value="1"/>
</dbReference>
<dbReference type="InterPro" id="IPR024072">
    <property type="entry name" value="DHFR-like_dom_sf"/>
</dbReference>
<evidence type="ECO:0000256" key="17">
    <source>
        <dbReference type="PIRSR" id="PIRSR006769-3"/>
    </source>
</evidence>
<feature type="binding site" evidence="16">
    <location>
        <position position="186"/>
    </location>
    <ligand>
        <name>substrate</name>
    </ligand>
</feature>
<feature type="binding site" evidence="17">
    <location>
        <position position="86"/>
    </location>
    <ligand>
        <name>Zn(2+)</name>
        <dbReference type="ChEBI" id="CHEBI:29105"/>
        <note>catalytic</note>
    </ligand>
</feature>
<name>A0A0R2KJD2_LACAM</name>
<keyword evidence="11" id="KW-0511">Multifunctional enzyme</keyword>
<dbReference type="EC" id="3.5.4.26" evidence="14"/>
<dbReference type="PANTHER" id="PTHR38011:SF7">
    <property type="entry name" value="2,5-DIAMINO-6-RIBOSYLAMINO-4(3H)-PYRIMIDINONE 5'-PHOSPHATE REDUCTASE"/>
    <property type="match status" value="1"/>
</dbReference>
<comment type="catalytic activity">
    <reaction evidence="13 14">
        <text>2,5-diamino-6-hydroxy-4-(5-phosphoribosylamino)-pyrimidine + H2O + H(+) = 5-amino-6-(5-phospho-D-ribosylamino)uracil + NH4(+)</text>
        <dbReference type="Rhea" id="RHEA:21868"/>
        <dbReference type="ChEBI" id="CHEBI:15377"/>
        <dbReference type="ChEBI" id="CHEBI:15378"/>
        <dbReference type="ChEBI" id="CHEBI:28938"/>
        <dbReference type="ChEBI" id="CHEBI:58453"/>
        <dbReference type="ChEBI" id="CHEBI:58614"/>
        <dbReference type="EC" id="3.5.4.26"/>
    </reaction>
</comment>
<keyword evidence="9 14" id="KW-0521">NADP</keyword>
<evidence type="ECO:0000256" key="3">
    <source>
        <dbReference type="ARBA" id="ARBA00004910"/>
    </source>
</evidence>
<keyword evidence="7 14" id="KW-0479">Metal-binding</keyword>
<feature type="binding site" evidence="16">
    <location>
        <position position="202"/>
    </location>
    <ligand>
        <name>NADP(+)</name>
        <dbReference type="ChEBI" id="CHEBI:58349"/>
    </ligand>
</feature>
<feature type="domain" description="CMP/dCMP-type deaminase" evidence="18">
    <location>
        <begin position="2"/>
        <end position="125"/>
    </location>
</feature>
<accession>A0A0R2KJD2</accession>
<evidence type="ECO:0000256" key="10">
    <source>
        <dbReference type="ARBA" id="ARBA00023002"/>
    </source>
</evidence>
<dbReference type="GO" id="GO:0009231">
    <property type="term" value="P:riboflavin biosynthetic process"/>
    <property type="evidence" value="ECO:0007669"/>
    <property type="project" value="UniProtKB-UniPathway"/>
</dbReference>
<sequence>MEKDEHFMQLALHEAQKGRHQTWKNPLVGAVIVKNDQVLATGYHHHYGKPHAERDAISKLTPEQLFNSTLYVTLEPCNHFGKQPPCSQLIVDSHIKRVVIAEVDPHKLVTGKGIATLKENGIEVTTGVLNAEVKKLNEHYNYFYKNDRPWITLKQATSLDYKVSAGLNQRTAITNQEVYEQVHRERADYQAIVIGSSTAIIDNPSLLTSASTDYPPIRIVLDRRGRLLEHLDLTLLNDDNPTWIFTRNKSLANHNLNQNIQCFLTKNNDLSDLIAELSKKEIQSIYVEGGPTLEKSFLDNFFINEMITYISPDFIGANGVSGTVPTSSHHFDEVNIKQLGNNVRIDERNKNV</sequence>
<dbReference type="SUPFAM" id="SSF53597">
    <property type="entry name" value="Dihydrofolate reductase-like"/>
    <property type="match status" value="1"/>
</dbReference>
<dbReference type="InterPro" id="IPR050765">
    <property type="entry name" value="Riboflavin_Biosynth_HTPR"/>
</dbReference>
<evidence type="ECO:0000256" key="16">
    <source>
        <dbReference type="PIRSR" id="PIRSR006769-2"/>
    </source>
</evidence>
<dbReference type="Pfam" id="PF00383">
    <property type="entry name" value="dCMP_cyt_deam_1"/>
    <property type="match status" value="1"/>
</dbReference>
<comment type="similarity">
    <text evidence="5 14">In the C-terminal section; belongs to the HTP reductase family.</text>
</comment>
<comment type="similarity">
    <text evidence="4 14">In the N-terminal section; belongs to the cytidine and deoxycytidylate deaminase family.</text>
</comment>
<feature type="active site" description="Proton donor" evidence="15">
    <location>
        <position position="53"/>
    </location>
</feature>
<dbReference type="SUPFAM" id="SSF53927">
    <property type="entry name" value="Cytidine deaminase-like"/>
    <property type="match status" value="1"/>
</dbReference>
<evidence type="ECO:0000259" key="18">
    <source>
        <dbReference type="PROSITE" id="PS51747"/>
    </source>
</evidence>
<evidence type="ECO:0000256" key="9">
    <source>
        <dbReference type="ARBA" id="ARBA00022857"/>
    </source>
</evidence>
<feature type="binding site" evidence="17">
    <location>
        <position position="77"/>
    </location>
    <ligand>
        <name>Zn(2+)</name>
        <dbReference type="ChEBI" id="CHEBI:29105"/>
        <note>catalytic</note>
    </ligand>
</feature>
<dbReference type="InterPro" id="IPR016193">
    <property type="entry name" value="Cytidine_deaminase-like"/>
</dbReference>
<dbReference type="EC" id="1.1.1.193" evidence="14"/>
<dbReference type="InterPro" id="IPR016192">
    <property type="entry name" value="APOBEC/CMP_deaminase_Zn-bd"/>
</dbReference>
<evidence type="ECO:0000256" key="5">
    <source>
        <dbReference type="ARBA" id="ARBA00007417"/>
    </source>
</evidence>
<dbReference type="UniPathway" id="UPA00275">
    <property type="reaction ID" value="UER00401"/>
</dbReference>
<evidence type="ECO:0000256" key="12">
    <source>
        <dbReference type="ARBA" id="ARBA00049861"/>
    </source>
</evidence>
<dbReference type="RefSeq" id="WP_056985611.1">
    <property type="nucleotide sequence ID" value="NZ_JQBQ01000030.1"/>
</dbReference>
<dbReference type="Gene3D" id="3.40.430.10">
    <property type="entry name" value="Dihydrofolate Reductase, subunit A"/>
    <property type="match status" value="1"/>
</dbReference>
<comment type="cofactor">
    <cofactor evidence="14 17">
        <name>Zn(2+)</name>
        <dbReference type="ChEBI" id="CHEBI:29105"/>
    </cofactor>
    <text evidence="14 17">Binds 1 zinc ion.</text>
</comment>
<dbReference type="InterPro" id="IPR004794">
    <property type="entry name" value="Eubact_RibD"/>
</dbReference>
<dbReference type="EMBL" id="JQBQ01000030">
    <property type="protein sequence ID" value="KRN89503.1"/>
    <property type="molecule type" value="Genomic_DNA"/>
</dbReference>
<dbReference type="GO" id="GO:0008270">
    <property type="term" value="F:zinc ion binding"/>
    <property type="evidence" value="ECO:0007669"/>
    <property type="project" value="InterPro"/>
</dbReference>
<dbReference type="CDD" id="cd01284">
    <property type="entry name" value="Riboflavin_deaminase-reductase"/>
    <property type="match status" value="1"/>
</dbReference>
<comment type="catalytic activity">
    <reaction evidence="12 14">
        <text>5-amino-6-(5-phospho-D-ribitylamino)uracil + NADP(+) = 5-amino-6-(5-phospho-D-ribosylamino)uracil + NADPH + H(+)</text>
        <dbReference type="Rhea" id="RHEA:17845"/>
        <dbReference type="ChEBI" id="CHEBI:15378"/>
        <dbReference type="ChEBI" id="CHEBI:57783"/>
        <dbReference type="ChEBI" id="CHEBI:58349"/>
        <dbReference type="ChEBI" id="CHEBI:58421"/>
        <dbReference type="ChEBI" id="CHEBI:58453"/>
        <dbReference type="EC" id="1.1.1.193"/>
    </reaction>
</comment>
<evidence type="ECO:0000256" key="1">
    <source>
        <dbReference type="ARBA" id="ARBA00002151"/>
    </source>
</evidence>
<comment type="function">
    <text evidence="1 14">Converts 2,5-diamino-6-(ribosylamino)-4(3h)-pyrimidinone 5'-phosphate into 5-amino-6-(ribosylamino)-2,4(1h,3h)-pyrimidinedione 5'-phosphate.</text>
</comment>
<evidence type="ECO:0000313" key="19">
    <source>
        <dbReference type="EMBL" id="KRN89503.1"/>
    </source>
</evidence>